<evidence type="ECO:0000256" key="2">
    <source>
        <dbReference type="ARBA" id="ARBA00022679"/>
    </source>
</evidence>
<organism evidence="5 6">
    <name type="scientific">Flavisolibacter tropicus</name>
    <dbReference type="NCBI Taxonomy" id="1492898"/>
    <lineage>
        <taxon>Bacteria</taxon>
        <taxon>Pseudomonadati</taxon>
        <taxon>Bacteroidota</taxon>
        <taxon>Chitinophagia</taxon>
        <taxon>Chitinophagales</taxon>
        <taxon>Chitinophagaceae</taxon>
        <taxon>Flavisolibacter</taxon>
    </lineage>
</organism>
<evidence type="ECO:0000256" key="1">
    <source>
        <dbReference type="ARBA" id="ARBA00009924"/>
    </source>
</evidence>
<dbReference type="InterPro" id="IPR022300">
    <property type="entry name" value="PPK2-rel_1"/>
</dbReference>
<dbReference type="Pfam" id="PF03976">
    <property type="entry name" value="PPK2"/>
    <property type="match status" value="1"/>
</dbReference>
<evidence type="ECO:0000313" key="6">
    <source>
        <dbReference type="Proteomes" id="UP000077177"/>
    </source>
</evidence>
<gene>
    <name evidence="5" type="ORF">SY85_20920</name>
</gene>
<dbReference type="PANTHER" id="PTHR34383">
    <property type="entry name" value="POLYPHOSPHATE:AMP PHOSPHOTRANSFERASE-RELATED"/>
    <property type="match status" value="1"/>
</dbReference>
<dbReference type="SUPFAM" id="SSF52540">
    <property type="entry name" value="P-loop containing nucleoside triphosphate hydrolases"/>
    <property type="match status" value="1"/>
</dbReference>
<protein>
    <submittedName>
        <fullName evidence="5">Polyphosphate kinase</fullName>
    </submittedName>
</protein>
<keyword evidence="3 5" id="KW-0418">Kinase</keyword>
<dbReference type="AlphaFoldDB" id="A0A172TZQ3"/>
<dbReference type="NCBIfam" id="TIGR03709">
    <property type="entry name" value="PPK2_rel_1"/>
    <property type="match status" value="1"/>
</dbReference>
<feature type="domain" description="Polyphosphate kinase-2-related" evidence="4">
    <location>
        <begin position="15"/>
        <end position="235"/>
    </location>
</feature>
<proteinExistence type="inferred from homology"/>
<keyword evidence="2" id="KW-0808">Transferase</keyword>
<accession>A0A172TZQ3</accession>
<dbReference type="RefSeq" id="WP_066407287.1">
    <property type="nucleotide sequence ID" value="NZ_CP011390.1"/>
</dbReference>
<reference evidence="6" key="1">
    <citation type="submission" date="2015-01" db="EMBL/GenBank/DDBJ databases">
        <title>Flavisolibacter sp./LCS9/ whole genome sequencing.</title>
        <authorList>
            <person name="Kim M.K."/>
            <person name="Srinivasan S."/>
            <person name="Lee J.-J."/>
        </authorList>
    </citation>
    <scope>NUCLEOTIDE SEQUENCE [LARGE SCALE GENOMIC DNA]</scope>
    <source>
        <strain evidence="6">LCS9</strain>
    </source>
</reference>
<evidence type="ECO:0000256" key="3">
    <source>
        <dbReference type="ARBA" id="ARBA00022777"/>
    </source>
</evidence>
<name>A0A172TZQ3_9BACT</name>
<dbReference type="InterPro" id="IPR016898">
    <property type="entry name" value="Polyphosphate_phosphotransfera"/>
</dbReference>
<dbReference type="GO" id="GO:0008976">
    <property type="term" value="F:polyphosphate kinase activity"/>
    <property type="evidence" value="ECO:0007669"/>
    <property type="project" value="InterPro"/>
</dbReference>
<dbReference type="Gene3D" id="3.40.50.300">
    <property type="entry name" value="P-loop containing nucleotide triphosphate hydrolases"/>
    <property type="match status" value="1"/>
</dbReference>
<dbReference type="STRING" id="1492898.SY85_20920"/>
<dbReference type="PANTHER" id="PTHR34383:SF3">
    <property type="entry name" value="POLYPHOSPHATE:AMP PHOSPHOTRANSFERASE"/>
    <property type="match status" value="1"/>
</dbReference>
<evidence type="ECO:0000259" key="4">
    <source>
        <dbReference type="Pfam" id="PF03976"/>
    </source>
</evidence>
<dbReference type="InterPro" id="IPR027417">
    <property type="entry name" value="P-loop_NTPase"/>
</dbReference>
<sequence length="245" mass="28654">MIRLDDLSTKAPKELDKSQIKEETQGLLDRLSELQNRLYAGSKYAVLVIFQGMDASGKDGAIKKVLGFLNPMGVRAFPFKAPTDEEKAHDFLWRIHQKIPAKGMIHAFNRSHYEDVLITRVHGWCDDATAKKRFADINHFEQLLQHNGTVIFKFYLHVSRKEQQERLEERVEDPRKMWKHDVADQEEAKHWDTYIKMYEEVIENCQVAPWVIVPADQNWYKEYLVAKTITEGLEALNLKYPENPL</sequence>
<keyword evidence="6" id="KW-1185">Reference proteome</keyword>
<dbReference type="EMBL" id="CP011390">
    <property type="protein sequence ID" value="ANE52575.1"/>
    <property type="molecule type" value="Genomic_DNA"/>
</dbReference>
<dbReference type="PIRSF" id="PIRSF028756">
    <property type="entry name" value="PPK2_prd"/>
    <property type="match status" value="1"/>
</dbReference>
<comment type="similarity">
    <text evidence="1">Belongs to the polyphosphate kinase 2 (PPK2) family. Class I subfamily.</text>
</comment>
<reference evidence="5 6" key="2">
    <citation type="journal article" date="2016" name="Int. J. Syst. Evol. Microbiol.">
        <title>Flavisolibacter tropicus sp. nov., isolated from tropical soil.</title>
        <authorList>
            <person name="Lee J.J."/>
            <person name="Kang M.S."/>
            <person name="Kim G.S."/>
            <person name="Lee C.S."/>
            <person name="Lim S."/>
            <person name="Lee J."/>
            <person name="Roh S.H."/>
            <person name="Kang H."/>
            <person name="Ha J.M."/>
            <person name="Bae S."/>
            <person name="Jung H.Y."/>
            <person name="Kim M.K."/>
        </authorList>
    </citation>
    <scope>NUCLEOTIDE SEQUENCE [LARGE SCALE GENOMIC DNA]</scope>
    <source>
        <strain evidence="5 6">LCS9</strain>
    </source>
</reference>
<dbReference type="KEGG" id="fla:SY85_20920"/>
<evidence type="ECO:0000313" key="5">
    <source>
        <dbReference type="EMBL" id="ANE52575.1"/>
    </source>
</evidence>
<dbReference type="InterPro" id="IPR022488">
    <property type="entry name" value="PPK2-related"/>
</dbReference>
<dbReference type="PATRIC" id="fig|1492898.3.peg.4542"/>
<dbReference type="Proteomes" id="UP000077177">
    <property type="component" value="Chromosome"/>
</dbReference>
<dbReference type="OrthoDB" id="9775224at2"/>
<dbReference type="GO" id="GO:0006797">
    <property type="term" value="P:polyphosphate metabolic process"/>
    <property type="evidence" value="ECO:0007669"/>
    <property type="project" value="InterPro"/>
</dbReference>